<dbReference type="RefSeq" id="WP_083992658.1">
    <property type="nucleotide sequence ID" value="NZ_LBIA02000001.1"/>
</dbReference>
<feature type="region of interest" description="Disordered" evidence="1">
    <location>
        <begin position="58"/>
        <end position="95"/>
    </location>
</feature>
<keyword evidence="3" id="KW-1185">Reference proteome</keyword>
<dbReference type="EMBL" id="LBIA02000001">
    <property type="protein sequence ID" value="TKT70316.1"/>
    <property type="molecule type" value="Genomic_DNA"/>
</dbReference>
<name>A0A4U6BJG1_9BRAD</name>
<comment type="caution">
    <text evidence="2">The sequence shown here is derived from an EMBL/GenBank/DDBJ whole genome shotgun (WGS) entry which is preliminary data.</text>
</comment>
<evidence type="ECO:0000313" key="3">
    <source>
        <dbReference type="Proteomes" id="UP000034832"/>
    </source>
</evidence>
<gene>
    <name evidence="2" type="ORF">YH63_002195</name>
</gene>
<proteinExistence type="predicted"/>
<sequence length="95" mass="10547">MLIMTSKSQTKPQTPEQLARLEKQRLAKIEGAQALAQVDKEYVDVRRNMERLKALRLAKEAHDAANPPPVEPKKKKAAPKKLAVVKAPEPEAVGE</sequence>
<reference evidence="2" key="1">
    <citation type="submission" date="2019-04" db="EMBL/GenBank/DDBJ databases">
        <title>Whole genome sequencing of cave bacteria.</title>
        <authorList>
            <person name="Gan H.M."/>
            <person name="Barton H."/>
            <person name="Savka M.A."/>
        </authorList>
    </citation>
    <scope>NUCLEOTIDE SEQUENCE [LARGE SCALE GENOMIC DNA]</scope>
    <source>
        <strain evidence="2">LC387</strain>
    </source>
</reference>
<protein>
    <submittedName>
        <fullName evidence="2">Uncharacterized protein</fullName>
    </submittedName>
</protein>
<evidence type="ECO:0000256" key="1">
    <source>
        <dbReference type="SAM" id="MobiDB-lite"/>
    </source>
</evidence>
<evidence type="ECO:0000313" key="2">
    <source>
        <dbReference type="EMBL" id="TKT70316.1"/>
    </source>
</evidence>
<dbReference type="Proteomes" id="UP000034832">
    <property type="component" value="Unassembled WGS sequence"/>
</dbReference>
<dbReference type="STRING" id="211460.YH63_16680"/>
<accession>A0A4U6BJG1</accession>
<dbReference type="OrthoDB" id="8130125at2"/>
<organism evidence="2 3">
    <name type="scientific">Afipia massiliensis</name>
    <dbReference type="NCBI Taxonomy" id="211460"/>
    <lineage>
        <taxon>Bacteria</taxon>
        <taxon>Pseudomonadati</taxon>
        <taxon>Pseudomonadota</taxon>
        <taxon>Alphaproteobacteria</taxon>
        <taxon>Hyphomicrobiales</taxon>
        <taxon>Nitrobacteraceae</taxon>
        <taxon>Afipia</taxon>
    </lineage>
</organism>
<dbReference type="AlphaFoldDB" id="A0A4U6BJG1"/>